<evidence type="ECO:0000313" key="1">
    <source>
        <dbReference type="EMBL" id="KIV84844.1"/>
    </source>
</evidence>
<organism evidence="1 2">
    <name type="scientific">Exophiala sideris</name>
    <dbReference type="NCBI Taxonomy" id="1016849"/>
    <lineage>
        <taxon>Eukaryota</taxon>
        <taxon>Fungi</taxon>
        <taxon>Dikarya</taxon>
        <taxon>Ascomycota</taxon>
        <taxon>Pezizomycotina</taxon>
        <taxon>Eurotiomycetes</taxon>
        <taxon>Chaetothyriomycetidae</taxon>
        <taxon>Chaetothyriales</taxon>
        <taxon>Herpotrichiellaceae</taxon>
        <taxon>Exophiala</taxon>
    </lineage>
</organism>
<accession>A0A0D1YTJ6</accession>
<protein>
    <submittedName>
        <fullName evidence="1">Uncharacterized protein</fullName>
    </submittedName>
</protein>
<proteinExistence type="predicted"/>
<name>A0A0D1YTJ6_9EURO</name>
<gene>
    <name evidence="1" type="ORF">PV11_00598</name>
</gene>
<dbReference type="HOGENOM" id="CLU_1917080_0_0_1"/>
<reference evidence="1 2" key="1">
    <citation type="submission" date="2015-01" db="EMBL/GenBank/DDBJ databases">
        <title>The Genome Sequence of Exophiala sideris CBS121828.</title>
        <authorList>
            <consortium name="The Broad Institute Genomics Platform"/>
            <person name="Cuomo C."/>
            <person name="de Hoog S."/>
            <person name="Gorbushina A."/>
            <person name="Stielow B."/>
            <person name="Teixiera M."/>
            <person name="Abouelleil A."/>
            <person name="Chapman S.B."/>
            <person name="Priest M."/>
            <person name="Young S.K."/>
            <person name="Wortman J."/>
            <person name="Nusbaum C."/>
            <person name="Birren B."/>
        </authorList>
    </citation>
    <scope>NUCLEOTIDE SEQUENCE [LARGE SCALE GENOMIC DNA]</scope>
    <source>
        <strain evidence="1 2">CBS 121828</strain>
    </source>
</reference>
<dbReference type="EMBL" id="KN846951">
    <property type="protein sequence ID" value="KIV84844.1"/>
    <property type="molecule type" value="Genomic_DNA"/>
</dbReference>
<sequence>MAADPVTPYYFMVMALGTVLITNGGEDGGPGMMPIDHDKCHPVRETNRDDLNRFIHVWMSSSSFTGKISNRCRIEGLKTNLSTLSAATATNGGYIHGCVQIRFKRHYCADINNPEQSTLKMGYKFSNKLVSS</sequence>
<dbReference type="AlphaFoldDB" id="A0A0D1YTJ6"/>
<dbReference type="Proteomes" id="UP000053599">
    <property type="component" value="Unassembled WGS sequence"/>
</dbReference>
<evidence type="ECO:0000313" key="2">
    <source>
        <dbReference type="Proteomes" id="UP000053599"/>
    </source>
</evidence>